<name>A0ABS1LYP9_9NOCA</name>
<comment type="cofactor">
    <cofactor evidence="1">
        <name>FAD</name>
        <dbReference type="ChEBI" id="CHEBI:57692"/>
    </cofactor>
</comment>
<evidence type="ECO:0000256" key="1">
    <source>
        <dbReference type="ARBA" id="ARBA00001974"/>
    </source>
</evidence>
<organism evidence="5 6">
    <name type="scientific">Nocardia acididurans</name>
    <dbReference type="NCBI Taxonomy" id="2802282"/>
    <lineage>
        <taxon>Bacteria</taxon>
        <taxon>Bacillati</taxon>
        <taxon>Actinomycetota</taxon>
        <taxon>Actinomycetes</taxon>
        <taxon>Mycobacteriales</taxon>
        <taxon>Nocardiaceae</taxon>
        <taxon>Nocardia</taxon>
    </lineage>
</organism>
<evidence type="ECO:0000256" key="2">
    <source>
        <dbReference type="ARBA" id="ARBA00005995"/>
    </source>
</evidence>
<comment type="similarity">
    <text evidence="2">Belongs to the flavin monoamine oxidase family.</text>
</comment>
<dbReference type="RefSeq" id="WP_201943549.1">
    <property type="nucleotide sequence ID" value="NZ_JAERRJ010000001.1"/>
</dbReference>
<dbReference type="InterPro" id="IPR036188">
    <property type="entry name" value="FAD/NAD-bd_sf"/>
</dbReference>
<evidence type="ECO:0000259" key="4">
    <source>
        <dbReference type="Pfam" id="PF01593"/>
    </source>
</evidence>
<dbReference type="Proteomes" id="UP000602198">
    <property type="component" value="Unassembled WGS sequence"/>
</dbReference>
<dbReference type="Gene3D" id="3.90.660.10">
    <property type="match status" value="1"/>
</dbReference>
<dbReference type="PANTHER" id="PTHR43563:SF1">
    <property type="entry name" value="AMINE OXIDASE [FLAVIN-CONTAINING] B"/>
    <property type="match status" value="1"/>
</dbReference>
<comment type="caution">
    <text evidence="5">The sequence shown here is derived from an EMBL/GenBank/DDBJ whole genome shotgun (WGS) entry which is preliminary data.</text>
</comment>
<dbReference type="Pfam" id="PF01593">
    <property type="entry name" value="Amino_oxidase"/>
    <property type="match status" value="1"/>
</dbReference>
<gene>
    <name evidence="5" type="ORF">JK358_03975</name>
</gene>
<dbReference type="Gene3D" id="3.50.50.60">
    <property type="entry name" value="FAD/NAD(P)-binding domain"/>
    <property type="match status" value="1"/>
</dbReference>
<accession>A0ABS1LYP9</accession>
<dbReference type="PANTHER" id="PTHR43563">
    <property type="entry name" value="AMINE OXIDASE"/>
    <property type="match status" value="1"/>
</dbReference>
<dbReference type="InterPro" id="IPR050703">
    <property type="entry name" value="Flavin_MAO"/>
</dbReference>
<dbReference type="SUPFAM" id="SSF51905">
    <property type="entry name" value="FAD/NAD(P)-binding domain"/>
    <property type="match status" value="1"/>
</dbReference>
<keyword evidence="6" id="KW-1185">Reference proteome</keyword>
<dbReference type="EMBL" id="JAERRJ010000001">
    <property type="protein sequence ID" value="MBL1073542.1"/>
    <property type="molecule type" value="Genomic_DNA"/>
</dbReference>
<sequence length="452" mass="47316">MAETTTVAVIGAGFAGLTTARTLRAHGVDVLVLEAADRVGGRAHTVHSTVGSAIDLGGQWIGHDHTRMIALAKEFGSALFPTHTAGRTPLVDGADQVRPLSLTTAAAALTFTQLALLTHPRFPALRQLRSDTEGRIDRALDRITVAQWLARMPGRRGPELAGVVLGEALAADLGDVSVAALIAGVRSAGGLRVLLGTAGGAQESLVTGGVGGLAERLAAELGTMLRLGHPVTAISRSDAGVTIESPAGIVRADRVVVTVPPPVAAAIQHEPPLPEYRNRLQRNTFMGTIYKAVAVYDRPFWRDDGLSGELVDLSGPAPAAFDSSPPGGPGHLCVLVPGQRARALDRLAPAERRDTILRALAQHFGERTRHPVDWHEKAWHLDDYVGGGYAALPRPGHVGILATAAEPIGPVHWAGTETAPRWTGYLEGAVASGERAAQEVVAALRATPARAE</sequence>
<evidence type="ECO:0000313" key="5">
    <source>
        <dbReference type="EMBL" id="MBL1073542.1"/>
    </source>
</evidence>
<reference evidence="5 6" key="1">
    <citation type="submission" date="2021-01" db="EMBL/GenBank/DDBJ databases">
        <title>WGS of actinomycetes isolated from Thailand.</title>
        <authorList>
            <person name="Thawai C."/>
        </authorList>
    </citation>
    <scope>NUCLEOTIDE SEQUENCE [LARGE SCALE GENOMIC DNA]</scope>
    <source>
        <strain evidence="5 6">LPG 2</strain>
    </source>
</reference>
<dbReference type="Gene3D" id="1.10.405.10">
    <property type="entry name" value="Guanine Nucleotide Dissociation Inhibitor, domain 1"/>
    <property type="match status" value="1"/>
</dbReference>
<evidence type="ECO:0000256" key="3">
    <source>
        <dbReference type="ARBA" id="ARBA00023002"/>
    </source>
</evidence>
<dbReference type="SUPFAM" id="SSF54373">
    <property type="entry name" value="FAD-linked reductases, C-terminal domain"/>
    <property type="match status" value="1"/>
</dbReference>
<feature type="domain" description="Amine oxidase" evidence="4">
    <location>
        <begin position="14"/>
        <end position="440"/>
    </location>
</feature>
<proteinExistence type="inferred from homology"/>
<evidence type="ECO:0000313" key="6">
    <source>
        <dbReference type="Proteomes" id="UP000602198"/>
    </source>
</evidence>
<dbReference type="PRINTS" id="PR00757">
    <property type="entry name" value="AMINEOXDASEF"/>
</dbReference>
<dbReference type="InterPro" id="IPR002937">
    <property type="entry name" value="Amino_oxidase"/>
</dbReference>
<dbReference type="InterPro" id="IPR001613">
    <property type="entry name" value="Flavin_amine_oxidase"/>
</dbReference>
<keyword evidence="3" id="KW-0560">Oxidoreductase</keyword>
<protein>
    <submittedName>
        <fullName evidence="5">FAD-dependent oxidoreductase</fullName>
    </submittedName>
</protein>